<dbReference type="Proteomes" id="UP000077628">
    <property type="component" value="Unassembled WGS sequence"/>
</dbReference>
<organism evidence="2 3">
    <name type="scientific">Methylomonas koyamae</name>
    <dbReference type="NCBI Taxonomy" id="702114"/>
    <lineage>
        <taxon>Bacteria</taxon>
        <taxon>Pseudomonadati</taxon>
        <taxon>Pseudomonadota</taxon>
        <taxon>Gammaproteobacteria</taxon>
        <taxon>Methylococcales</taxon>
        <taxon>Methylococcaceae</taxon>
        <taxon>Methylomonas</taxon>
    </lineage>
</organism>
<proteinExistence type="predicted"/>
<gene>
    <name evidence="2" type="ORF">A1355_09025</name>
</gene>
<dbReference type="AlphaFoldDB" id="A0A177NFJ2"/>
<evidence type="ECO:0000313" key="3">
    <source>
        <dbReference type="Proteomes" id="UP000077628"/>
    </source>
</evidence>
<sequence>MSLTVIEKDACKLLLSQIKSDYLSEKLTKNSLGLTARDLYIPFSKFSCTVEYLKTGIPRKDKILKGDVGGAHEFMYIVSGNNHLDITGHVKNSQGIDKTVKLGGKAGAALFNVHVTFTGVSDAVKKELQKQIQASNELKKKFKEKMEIEQKQASQFSNNPFAALDEGDF</sequence>
<comment type="caution">
    <text evidence="2">The sequence shown here is derived from an EMBL/GenBank/DDBJ whole genome shotgun (WGS) entry which is preliminary data.</text>
</comment>
<evidence type="ECO:0000313" key="2">
    <source>
        <dbReference type="EMBL" id="OAI16848.1"/>
    </source>
</evidence>
<reference evidence="3" key="1">
    <citation type="submission" date="2016-03" db="EMBL/GenBank/DDBJ databases">
        <authorList>
            <person name="Heylen K."/>
            <person name="De Vos P."/>
            <person name="Vekeman B."/>
        </authorList>
    </citation>
    <scope>NUCLEOTIDE SEQUENCE [LARGE SCALE GENOMIC DNA]</scope>
    <source>
        <strain evidence="3">R-45383</strain>
    </source>
</reference>
<feature type="coiled-coil region" evidence="1">
    <location>
        <begin position="121"/>
        <end position="159"/>
    </location>
</feature>
<protein>
    <submittedName>
        <fullName evidence="2">Uncharacterized protein</fullName>
    </submittedName>
</protein>
<name>A0A177NFJ2_9GAMM</name>
<keyword evidence="1" id="KW-0175">Coiled coil</keyword>
<keyword evidence="3" id="KW-1185">Reference proteome</keyword>
<evidence type="ECO:0000256" key="1">
    <source>
        <dbReference type="SAM" id="Coils"/>
    </source>
</evidence>
<accession>A0A177NFJ2</accession>
<dbReference type="EMBL" id="LUUK01000182">
    <property type="protein sequence ID" value="OAI16848.1"/>
    <property type="molecule type" value="Genomic_DNA"/>
</dbReference>
<dbReference type="RefSeq" id="WP_064029986.1">
    <property type="nucleotide sequence ID" value="NZ_LUUK01000182.1"/>
</dbReference>
<dbReference type="STRING" id="702114.A1355_09025"/>